<feature type="signal peptide" evidence="4">
    <location>
        <begin position="1"/>
        <end position="23"/>
    </location>
</feature>
<dbReference type="CDD" id="cd00590">
    <property type="entry name" value="RRM_SF"/>
    <property type="match status" value="1"/>
</dbReference>
<sequence>MSIYSLFCLSINLYLFSAMATQAGSPAAPRLSPQVICSVFVEQYYHILHETPDQAHKFYQDASRIGRTGSDGVMEYVTTLPEISKKIMAMDFSKYLTEIETADSVLSHNGGVLIVVTGSLTMVDDCQRFTQSFFLAPQDGGGYFVLNDIFRLITQRNLENGKAQNDGPVAQTVAVPTAVVVECPTTDPVADVDVRNPTVNGTIVQSNQTANGTVENNVEPPAKVTKEVPKKISVAVSPSPPAQKDNPPPAQKDIPKKTPVAASPPPPSPAQKDVTKKTYASIVKVMKEAPPTPVVKPKPSPKPATKPVTKAVEGSEKSSVKPSQTAETTPAGTSVAKNKTSHDEQGYSVFIKGLPYNSTVQMVEEEFKKFGTIKPSGIQVRNNKIDQYCFGFVEFESEQSMQAAIQASPLYIGDTEVGIEQKRTSTRVVNGVVMNAGGGGRFQYGRGHRGDNFRGRGGGYMNSASYRGGDNFNRRDDGEDFTRRDDGDNFNRRNDGGENFNRRNDFRNRNEFSGRGRGPPQGNGYHNHNGNGFHQPRPFQNDNGRYARVNNGPKQTPVAAA</sequence>
<dbReference type="GO" id="GO:0005829">
    <property type="term" value="C:cytosol"/>
    <property type="evidence" value="ECO:0000318"/>
    <property type="project" value="GO_Central"/>
</dbReference>
<dbReference type="PANTHER" id="PTHR10693:SF75">
    <property type="entry name" value="NUCLEAR TRANSPORT FACTOR 2"/>
    <property type="match status" value="1"/>
</dbReference>
<dbReference type="SMR" id="A0A8I6XT08"/>
<reference evidence="7" key="2">
    <citation type="submission" date="2020-10" db="EMBL/GenBank/DDBJ databases">
        <authorList>
            <person name="Scholz U."/>
            <person name="Mascher M."/>
            <person name="Fiebig A."/>
        </authorList>
    </citation>
    <scope>NUCLEOTIDE SEQUENCE [LARGE SCALE GENOMIC DNA]</scope>
    <source>
        <strain evidence="7">cv. Morex</strain>
    </source>
</reference>
<feature type="compositionally biased region" description="Polar residues" evidence="3">
    <location>
        <begin position="320"/>
        <end position="338"/>
    </location>
</feature>
<keyword evidence="8" id="KW-1185">Reference proteome</keyword>
<name>A0A8I6XT08_HORVV</name>
<evidence type="ECO:0008006" key="9">
    <source>
        <dbReference type="Google" id="ProtNLM"/>
    </source>
</evidence>
<dbReference type="SMART" id="SM00360">
    <property type="entry name" value="RRM"/>
    <property type="match status" value="1"/>
</dbReference>
<feature type="compositionally biased region" description="Polar residues" evidence="3">
    <location>
        <begin position="205"/>
        <end position="216"/>
    </location>
</feature>
<feature type="compositionally biased region" description="Low complexity" evidence="3">
    <location>
        <begin position="522"/>
        <end position="532"/>
    </location>
</feature>
<dbReference type="InterPro" id="IPR002075">
    <property type="entry name" value="NTF2_dom"/>
</dbReference>
<dbReference type="CDD" id="cd00780">
    <property type="entry name" value="NTF2"/>
    <property type="match status" value="1"/>
</dbReference>
<accession>A0A8I6XT08</accession>
<dbReference type="Gene3D" id="3.30.70.330">
    <property type="match status" value="1"/>
</dbReference>
<dbReference type="EnsemblPlants" id="HORVU.MOREX.r3.3HG0305860.1">
    <property type="protein sequence ID" value="HORVU.MOREX.r3.3HG0305860.1"/>
    <property type="gene ID" value="HORVU.MOREX.r3.3HG0305860"/>
</dbReference>
<dbReference type="Proteomes" id="UP000011116">
    <property type="component" value="Chromosome 3H"/>
</dbReference>
<feature type="compositionally biased region" description="Pro residues" evidence="3">
    <location>
        <begin position="290"/>
        <end position="304"/>
    </location>
</feature>
<dbReference type="PROSITE" id="PS50102">
    <property type="entry name" value="RRM"/>
    <property type="match status" value="1"/>
</dbReference>
<feature type="region of interest" description="Disordered" evidence="3">
    <location>
        <begin position="290"/>
        <end position="342"/>
    </location>
</feature>
<evidence type="ECO:0000256" key="4">
    <source>
        <dbReference type="SAM" id="SignalP"/>
    </source>
</evidence>
<evidence type="ECO:0000256" key="1">
    <source>
        <dbReference type="ARBA" id="ARBA00022884"/>
    </source>
</evidence>
<dbReference type="SUPFAM" id="SSF54427">
    <property type="entry name" value="NTF2-like"/>
    <property type="match status" value="1"/>
</dbReference>
<proteinExistence type="predicted"/>
<feature type="chain" id="PRO_5035253392" description="NTF2 domain-containing protein" evidence="4">
    <location>
        <begin position="24"/>
        <end position="561"/>
    </location>
</feature>
<feature type="domain" description="RRM" evidence="5">
    <location>
        <begin position="347"/>
        <end position="424"/>
    </location>
</feature>
<dbReference type="InterPro" id="IPR032710">
    <property type="entry name" value="NTF2-like_dom_sf"/>
</dbReference>
<feature type="compositionally biased region" description="Basic and acidic residues" evidence="3">
    <location>
        <begin position="472"/>
        <end position="514"/>
    </location>
</feature>
<dbReference type="InterPro" id="IPR000504">
    <property type="entry name" value="RRM_dom"/>
</dbReference>
<evidence type="ECO:0000313" key="7">
    <source>
        <dbReference type="EnsemblPlants" id="HORVU.MOREX.r3.3HG0305860.1"/>
    </source>
</evidence>
<dbReference type="InterPro" id="IPR035979">
    <property type="entry name" value="RBD_domain_sf"/>
</dbReference>
<dbReference type="InterPro" id="IPR012677">
    <property type="entry name" value="Nucleotide-bd_a/b_plait_sf"/>
</dbReference>
<dbReference type="GO" id="GO:0003729">
    <property type="term" value="F:mRNA binding"/>
    <property type="evidence" value="ECO:0000318"/>
    <property type="project" value="GO_Central"/>
</dbReference>
<feature type="compositionally biased region" description="Pro residues" evidence="3">
    <location>
        <begin position="238"/>
        <end position="250"/>
    </location>
</feature>
<evidence type="ECO:0000313" key="8">
    <source>
        <dbReference type="Proteomes" id="UP000011116"/>
    </source>
</evidence>
<dbReference type="PANTHER" id="PTHR10693">
    <property type="entry name" value="RAS GTPASE-ACTIVATING PROTEIN-BINDING PROTEIN"/>
    <property type="match status" value="1"/>
</dbReference>
<evidence type="ECO:0000256" key="3">
    <source>
        <dbReference type="SAM" id="MobiDB-lite"/>
    </source>
</evidence>
<reference evidence="8" key="1">
    <citation type="journal article" date="2012" name="Nature">
        <title>A physical, genetic and functional sequence assembly of the barley genome.</title>
        <authorList>
            <consortium name="The International Barley Genome Sequencing Consortium"/>
            <person name="Mayer K.F."/>
            <person name="Waugh R."/>
            <person name="Brown J.W."/>
            <person name="Schulman A."/>
            <person name="Langridge P."/>
            <person name="Platzer M."/>
            <person name="Fincher G.B."/>
            <person name="Muehlbauer G.J."/>
            <person name="Sato K."/>
            <person name="Close T.J."/>
            <person name="Wise R.P."/>
            <person name="Stein N."/>
        </authorList>
    </citation>
    <scope>NUCLEOTIDE SEQUENCE [LARGE SCALE GENOMIC DNA]</scope>
    <source>
        <strain evidence="8">cv. Morex</strain>
    </source>
</reference>
<dbReference type="AlphaFoldDB" id="A0A8I6XT08"/>
<evidence type="ECO:0000256" key="2">
    <source>
        <dbReference type="PROSITE-ProRule" id="PRU00176"/>
    </source>
</evidence>
<dbReference type="FunFam" id="3.10.450.50:FF:000003">
    <property type="entry name" value="Nuclear transport factor 2 family protein"/>
    <property type="match status" value="1"/>
</dbReference>
<reference evidence="7" key="3">
    <citation type="submission" date="2022-01" db="UniProtKB">
        <authorList>
            <consortium name="EnsemblPlants"/>
        </authorList>
    </citation>
    <scope>IDENTIFICATION</scope>
    <source>
        <strain evidence="7">subsp. vulgare</strain>
    </source>
</reference>
<feature type="region of interest" description="Disordered" evidence="3">
    <location>
        <begin position="445"/>
        <end position="561"/>
    </location>
</feature>
<organism evidence="7 8">
    <name type="scientific">Hordeum vulgare subsp. vulgare</name>
    <name type="common">Domesticated barley</name>
    <dbReference type="NCBI Taxonomy" id="112509"/>
    <lineage>
        <taxon>Eukaryota</taxon>
        <taxon>Viridiplantae</taxon>
        <taxon>Streptophyta</taxon>
        <taxon>Embryophyta</taxon>
        <taxon>Tracheophyta</taxon>
        <taxon>Spermatophyta</taxon>
        <taxon>Magnoliopsida</taxon>
        <taxon>Liliopsida</taxon>
        <taxon>Poales</taxon>
        <taxon>Poaceae</taxon>
        <taxon>BOP clade</taxon>
        <taxon>Pooideae</taxon>
        <taxon>Triticodae</taxon>
        <taxon>Triticeae</taxon>
        <taxon>Hordeinae</taxon>
        <taxon>Hordeum</taxon>
    </lineage>
</organism>
<dbReference type="SUPFAM" id="SSF54928">
    <property type="entry name" value="RNA-binding domain, RBD"/>
    <property type="match status" value="1"/>
</dbReference>
<dbReference type="InterPro" id="IPR018222">
    <property type="entry name" value="Nuclear_transport_factor_2_euk"/>
</dbReference>
<dbReference type="InterPro" id="IPR039539">
    <property type="entry name" value="Ras_GTPase_bind_prot"/>
</dbReference>
<dbReference type="Gene3D" id="3.10.450.50">
    <property type="match status" value="1"/>
</dbReference>
<keyword evidence="4" id="KW-0732">Signal</keyword>
<evidence type="ECO:0000259" key="6">
    <source>
        <dbReference type="PROSITE" id="PS50177"/>
    </source>
</evidence>
<evidence type="ECO:0000259" key="5">
    <source>
        <dbReference type="PROSITE" id="PS50102"/>
    </source>
</evidence>
<dbReference type="Pfam" id="PF00076">
    <property type="entry name" value="RRM_1"/>
    <property type="match status" value="1"/>
</dbReference>
<dbReference type="Pfam" id="PF02136">
    <property type="entry name" value="NTF2"/>
    <property type="match status" value="1"/>
</dbReference>
<feature type="region of interest" description="Disordered" evidence="3">
    <location>
        <begin position="205"/>
        <end position="276"/>
    </location>
</feature>
<dbReference type="PROSITE" id="PS50177">
    <property type="entry name" value="NTF2_DOMAIN"/>
    <property type="match status" value="1"/>
</dbReference>
<dbReference type="Gramene" id="HORVU.MOREX.r3.3HG0305860.1">
    <property type="protein sequence ID" value="HORVU.MOREX.r3.3HG0305860.1"/>
    <property type="gene ID" value="HORVU.MOREX.r3.3HG0305860"/>
</dbReference>
<keyword evidence="1 2" id="KW-0694">RNA-binding</keyword>
<protein>
    <recommendedName>
        <fullName evidence="9">NTF2 domain-containing protein</fullName>
    </recommendedName>
</protein>
<feature type="domain" description="NTF2" evidence="6">
    <location>
        <begin position="36"/>
        <end position="152"/>
    </location>
</feature>